<feature type="region of interest" description="Disordered" evidence="1">
    <location>
        <begin position="1"/>
        <end position="23"/>
    </location>
</feature>
<dbReference type="OrthoDB" id="3203574at2759"/>
<protein>
    <submittedName>
        <fullName evidence="2">Uncharacterized protein</fullName>
    </submittedName>
</protein>
<organism evidence="2 3">
    <name type="scientific">Hydnum rufescens UP504</name>
    <dbReference type="NCBI Taxonomy" id="1448309"/>
    <lineage>
        <taxon>Eukaryota</taxon>
        <taxon>Fungi</taxon>
        <taxon>Dikarya</taxon>
        <taxon>Basidiomycota</taxon>
        <taxon>Agaricomycotina</taxon>
        <taxon>Agaricomycetes</taxon>
        <taxon>Cantharellales</taxon>
        <taxon>Hydnaceae</taxon>
        <taxon>Hydnum</taxon>
    </lineage>
</organism>
<evidence type="ECO:0000313" key="2">
    <source>
        <dbReference type="EMBL" id="KAF9516023.1"/>
    </source>
</evidence>
<keyword evidence="3" id="KW-1185">Reference proteome</keyword>
<comment type="caution">
    <text evidence="2">The sequence shown here is derived from an EMBL/GenBank/DDBJ whole genome shotgun (WGS) entry which is preliminary data.</text>
</comment>
<evidence type="ECO:0000313" key="3">
    <source>
        <dbReference type="Proteomes" id="UP000886523"/>
    </source>
</evidence>
<reference evidence="2" key="1">
    <citation type="journal article" date="2020" name="Nat. Commun.">
        <title>Large-scale genome sequencing of mycorrhizal fungi provides insights into the early evolution of symbiotic traits.</title>
        <authorList>
            <person name="Miyauchi S."/>
            <person name="Kiss E."/>
            <person name="Kuo A."/>
            <person name="Drula E."/>
            <person name="Kohler A."/>
            <person name="Sanchez-Garcia M."/>
            <person name="Morin E."/>
            <person name="Andreopoulos B."/>
            <person name="Barry K.W."/>
            <person name="Bonito G."/>
            <person name="Buee M."/>
            <person name="Carver A."/>
            <person name="Chen C."/>
            <person name="Cichocki N."/>
            <person name="Clum A."/>
            <person name="Culley D."/>
            <person name="Crous P.W."/>
            <person name="Fauchery L."/>
            <person name="Girlanda M."/>
            <person name="Hayes R.D."/>
            <person name="Keri Z."/>
            <person name="LaButti K."/>
            <person name="Lipzen A."/>
            <person name="Lombard V."/>
            <person name="Magnuson J."/>
            <person name="Maillard F."/>
            <person name="Murat C."/>
            <person name="Nolan M."/>
            <person name="Ohm R.A."/>
            <person name="Pangilinan J."/>
            <person name="Pereira M.F."/>
            <person name="Perotto S."/>
            <person name="Peter M."/>
            <person name="Pfister S."/>
            <person name="Riley R."/>
            <person name="Sitrit Y."/>
            <person name="Stielow J.B."/>
            <person name="Szollosi G."/>
            <person name="Zifcakova L."/>
            <person name="Stursova M."/>
            <person name="Spatafora J.W."/>
            <person name="Tedersoo L."/>
            <person name="Vaario L.M."/>
            <person name="Yamada A."/>
            <person name="Yan M."/>
            <person name="Wang P."/>
            <person name="Xu J."/>
            <person name="Bruns T."/>
            <person name="Baldrian P."/>
            <person name="Vilgalys R."/>
            <person name="Dunand C."/>
            <person name="Henrissat B."/>
            <person name="Grigoriev I.V."/>
            <person name="Hibbett D."/>
            <person name="Nagy L.G."/>
            <person name="Martin F.M."/>
        </authorList>
    </citation>
    <scope>NUCLEOTIDE SEQUENCE</scope>
    <source>
        <strain evidence="2">UP504</strain>
    </source>
</reference>
<evidence type="ECO:0000256" key="1">
    <source>
        <dbReference type="SAM" id="MobiDB-lite"/>
    </source>
</evidence>
<dbReference type="Proteomes" id="UP000886523">
    <property type="component" value="Unassembled WGS sequence"/>
</dbReference>
<accession>A0A9P6DYU3</accession>
<sequence length="188" mass="20497">MLLRSVHRTGVRPPDTAGGQIPTGSDPEVFLAVIETFPNSIISIVFGSKHGGPLSISPERIKATIHQHRDVSRSPANTSIRVWSKCIRGRACANPAHESASEGSNQLNCTLAWTLPDRPFLKDTGIGAFPTTPNAGPNVGDGQTDRPAVAVSETDMTKWVHERYARVQCQKDSAQLFYRRRQIVPAFA</sequence>
<proteinExistence type="predicted"/>
<dbReference type="EMBL" id="MU128944">
    <property type="protein sequence ID" value="KAF9516023.1"/>
    <property type="molecule type" value="Genomic_DNA"/>
</dbReference>
<name>A0A9P6DYU3_9AGAM</name>
<gene>
    <name evidence="2" type="ORF">BS47DRAFT_1341343</name>
</gene>
<feature type="compositionally biased region" description="Basic residues" evidence="1">
    <location>
        <begin position="1"/>
        <end position="10"/>
    </location>
</feature>
<dbReference type="AlphaFoldDB" id="A0A9P6DYU3"/>
<feature type="non-terminal residue" evidence="2">
    <location>
        <position position="188"/>
    </location>
</feature>